<dbReference type="InterPro" id="IPR036291">
    <property type="entry name" value="NAD(P)-bd_dom_sf"/>
</dbReference>
<dbReference type="Pfam" id="PF02719">
    <property type="entry name" value="Polysacc_synt_2"/>
    <property type="match status" value="1"/>
</dbReference>
<proteinExistence type="predicted"/>
<dbReference type="AlphaFoldDB" id="A0A194W9K0"/>
<evidence type="ECO:0000259" key="1">
    <source>
        <dbReference type="Pfam" id="PF02719"/>
    </source>
</evidence>
<name>A0A194W9K0_CYTMA</name>
<dbReference type="PANTHER" id="PTHR14097:SF9">
    <property type="entry name" value="EPIMERASE, PUTATIVE (AFU_ORTHOLOGUE AFUA_8G07320)-RELATED"/>
    <property type="match status" value="1"/>
</dbReference>
<gene>
    <name evidence="2" type="ORF">VM1G_08713</name>
</gene>
<evidence type="ECO:0000313" key="3">
    <source>
        <dbReference type="Proteomes" id="UP000078559"/>
    </source>
</evidence>
<dbReference type="SMR" id="A0A194W9K0"/>
<feature type="domain" description="Polysaccharide biosynthesis protein CapD-like" evidence="1">
    <location>
        <begin position="3"/>
        <end position="71"/>
    </location>
</feature>
<evidence type="ECO:0000313" key="2">
    <source>
        <dbReference type="EMBL" id="KUI73144.1"/>
    </source>
</evidence>
<dbReference type="SUPFAM" id="SSF51735">
    <property type="entry name" value="NAD(P)-binding Rossmann-fold domains"/>
    <property type="match status" value="1"/>
</dbReference>
<accession>A0A194W9K0</accession>
<dbReference type="Proteomes" id="UP000078559">
    <property type="component" value="Chromosome 10"/>
</dbReference>
<dbReference type="Gene3D" id="3.40.50.720">
    <property type="entry name" value="NAD(P)-binding Rossmann-like Domain"/>
    <property type="match status" value="1"/>
</dbReference>
<dbReference type="EMBL" id="CM003107">
    <property type="protein sequence ID" value="KUI73144.1"/>
    <property type="molecule type" value="Genomic_DNA"/>
</dbReference>
<organism evidence="2 3">
    <name type="scientific">Cytospora mali</name>
    <name type="common">Apple Valsa canker fungus</name>
    <name type="synonym">Valsa mali</name>
    <dbReference type="NCBI Taxonomy" id="578113"/>
    <lineage>
        <taxon>Eukaryota</taxon>
        <taxon>Fungi</taxon>
        <taxon>Dikarya</taxon>
        <taxon>Ascomycota</taxon>
        <taxon>Pezizomycotina</taxon>
        <taxon>Sordariomycetes</taxon>
        <taxon>Sordariomycetidae</taxon>
        <taxon>Diaporthales</taxon>
        <taxon>Cytosporaceae</taxon>
        <taxon>Cytospora</taxon>
    </lineage>
</organism>
<protein>
    <submittedName>
        <fullName evidence="2">Protein FMP52, mitochondrial</fullName>
    </submittedName>
</protein>
<sequence>MKVVITGATGFIGQEVLEQCIEHPSITSIIVLSRRELPGPATSPKVKVVVIDDFLKYSPSTLSEIQDADACIWALGKALILNNDDAKRVSIDYTLTAAKAFTEHAAAKGDRESRFRFIYVSGKAAERDQTKSLWFLRDYRRIRGQVETELIEHAKKNPAAFETYVMRPGLVLKREFNLADVGRSFITSVRVDALAKVTIDVALNGFERQIWENADIVERGKTV</sequence>
<dbReference type="OrthoDB" id="4161186at2759"/>
<keyword evidence="3" id="KW-1185">Reference proteome</keyword>
<dbReference type="InterPro" id="IPR003869">
    <property type="entry name" value="Polysac_CapD-like"/>
</dbReference>
<reference evidence="2" key="1">
    <citation type="submission" date="2014-12" db="EMBL/GenBank/DDBJ databases">
        <title>Genome Sequence of Valsa Canker Pathogens Uncovers a Specific Adaption of Colonization on Woody Bark.</title>
        <authorList>
            <person name="Yin Z."/>
            <person name="Liu H."/>
            <person name="Gao X."/>
            <person name="Li Z."/>
            <person name="Song N."/>
            <person name="Ke X."/>
            <person name="Dai Q."/>
            <person name="Wu Y."/>
            <person name="Sun Y."/>
            <person name="Xu J.-R."/>
            <person name="Kang Z.K."/>
            <person name="Wang L."/>
            <person name="Huang L."/>
        </authorList>
    </citation>
    <scope>NUCLEOTIDE SEQUENCE [LARGE SCALE GENOMIC DNA]</scope>
    <source>
        <strain evidence="2">03-8</strain>
    </source>
</reference>
<dbReference type="PANTHER" id="PTHR14097">
    <property type="entry name" value="OXIDOREDUCTASE HTATIP2"/>
    <property type="match status" value="1"/>
</dbReference>